<sequence length="303" mass="33535">MSKALERRIIGRMNKEVTFLGFGALEIGRDWGIGSETERPSEQTAGTLLNEVLDLGITLIDTASAYHASEERIGKSIASRRSQYVLATKAGEHNQYPGTYYDFSYKAIKESIDRSLLLLNTDYIDVLQIHFGPDPQKVLDDGETVAAMKDAKKEGKIGHLGASIDGELAKRCILSGDFDIMQLEYNLLNVHNDENIQLAHERGIGVFIRGGLGYGKLTSRVLPQITNDPAGNAKVMKLLELVGGESDRLTALALQFLYRKEGITSILAGTKNINHLRTNFELLEVDFEDRVWQAAEEIASHAK</sequence>
<organism evidence="2 3">
    <name type="scientific">Paenibacillus selenitireducens</name>
    <dbReference type="NCBI Taxonomy" id="1324314"/>
    <lineage>
        <taxon>Bacteria</taxon>
        <taxon>Bacillati</taxon>
        <taxon>Bacillota</taxon>
        <taxon>Bacilli</taxon>
        <taxon>Bacillales</taxon>
        <taxon>Paenibacillaceae</taxon>
        <taxon>Paenibacillus</taxon>
    </lineage>
</organism>
<comment type="caution">
    <text evidence="2">The sequence shown here is derived from an EMBL/GenBank/DDBJ whole genome shotgun (WGS) entry which is preliminary data.</text>
</comment>
<dbReference type="CDD" id="cd19095">
    <property type="entry name" value="AKR_PA4992-like"/>
    <property type="match status" value="1"/>
</dbReference>
<dbReference type="PANTHER" id="PTHR43312">
    <property type="entry name" value="D-THREO-ALDOSE 1-DEHYDROGENASE"/>
    <property type="match status" value="1"/>
</dbReference>
<dbReference type="InterPro" id="IPR053135">
    <property type="entry name" value="AKR2_Oxidoreductase"/>
</dbReference>
<name>A0A1T2WZJ5_9BACL</name>
<dbReference type="SUPFAM" id="SSF51430">
    <property type="entry name" value="NAD(P)-linked oxidoreductase"/>
    <property type="match status" value="1"/>
</dbReference>
<reference evidence="2 3" key="1">
    <citation type="submission" date="2017-01" db="EMBL/GenBank/DDBJ databases">
        <title>Genome analysis of Paenibacillus selenitrireducens ES3-24.</title>
        <authorList>
            <person name="Xu D."/>
            <person name="Yao R."/>
            <person name="Zheng S."/>
        </authorList>
    </citation>
    <scope>NUCLEOTIDE SEQUENCE [LARGE SCALE GENOMIC DNA]</scope>
    <source>
        <strain evidence="2 3">ES3-24</strain>
    </source>
</reference>
<dbReference type="OrthoDB" id="9773828at2"/>
<proteinExistence type="predicted"/>
<accession>A0A1T2WZJ5</accession>
<dbReference type="Pfam" id="PF00248">
    <property type="entry name" value="Aldo_ket_red"/>
    <property type="match status" value="1"/>
</dbReference>
<dbReference type="EMBL" id="MSZX01000023">
    <property type="protein sequence ID" value="OPA73048.1"/>
    <property type="molecule type" value="Genomic_DNA"/>
</dbReference>
<protein>
    <recommendedName>
        <fullName evidence="1">NADP-dependent oxidoreductase domain-containing protein</fullName>
    </recommendedName>
</protein>
<dbReference type="InterPro" id="IPR023210">
    <property type="entry name" value="NADP_OxRdtase_dom"/>
</dbReference>
<keyword evidence="3" id="KW-1185">Reference proteome</keyword>
<dbReference type="InterPro" id="IPR036812">
    <property type="entry name" value="NAD(P)_OxRdtase_dom_sf"/>
</dbReference>
<gene>
    <name evidence="2" type="ORF">BVG16_30740</name>
</gene>
<evidence type="ECO:0000313" key="3">
    <source>
        <dbReference type="Proteomes" id="UP000190188"/>
    </source>
</evidence>
<dbReference type="AlphaFoldDB" id="A0A1T2WZJ5"/>
<evidence type="ECO:0000313" key="2">
    <source>
        <dbReference type="EMBL" id="OPA73048.1"/>
    </source>
</evidence>
<dbReference type="Gene3D" id="3.20.20.100">
    <property type="entry name" value="NADP-dependent oxidoreductase domain"/>
    <property type="match status" value="1"/>
</dbReference>
<feature type="domain" description="NADP-dependent oxidoreductase" evidence="1">
    <location>
        <begin position="20"/>
        <end position="298"/>
    </location>
</feature>
<dbReference type="RefSeq" id="WP_078503012.1">
    <property type="nucleotide sequence ID" value="NZ_MSZX01000023.1"/>
</dbReference>
<dbReference type="Proteomes" id="UP000190188">
    <property type="component" value="Unassembled WGS sequence"/>
</dbReference>
<dbReference type="PANTHER" id="PTHR43312:SF1">
    <property type="entry name" value="NADP-DEPENDENT OXIDOREDUCTASE DOMAIN-CONTAINING PROTEIN"/>
    <property type="match status" value="1"/>
</dbReference>
<evidence type="ECO:0000259" key="1">
    <source>
        <dbReference type="Pfam" id="PF00248"/>
    </source>
</evidence>
<dbReference type="STRING" id="1324314.BVG16_30740"/>